<evidence type="ECO:0000313" key="3">
    <source>
        <dbReference type="Proteomes" id="UP000179807"/>
    </source>
</evidence>
<proteinExistence type="predicted"/>
<protein>
    <submittedName>
        <fullName evidence="2">Uncharacterized protein</fullName>
    </submittedName>
</protein>
<feature type="transmembrane region" description="Helical" evidence="1">
    <location>
        <begin position="251"/>
        <end position="267"/>
    </location>
</feature>
<accession>A0A1J4KAK9</accession>
<feature type="transmembrane region" description="Helical" evidence="1">
    <location>
        <begin position="204"/>
        <end position="227"/>
    </location>
</feature>
<evidence type="ECO:0000313" key="2">
    <source>
        <dbReference type="EMBL" id="OHT08471.1"/>
    </source>
</evidence>
<keyword evidence="1" id="KW-0812">Transmembrane</keyword>
<organism evidence="2 3">
    <name type="scientific">Tritrichomonas foetus</name>
    <dbReference type="NCBI Taxonomy" id="1144522"/>
    <lineage>
        <taxon>Eukaryota</taxon>
        <taxon>Metamonada</taxon>
        <taxon>Parabasalia</taxon>
        <taxon>Tritrichomonadida</taxon>
        <taxon>Tritrichomonadidae</taxon>
        <taxon>Tritrichomonas</taxon>
    </lineage>
</organism>
<dbReference type="Proteomes" id="UP000179807">
    <property type="component" value="Unassembled WGS sequence"/>
</dbReference>
<dbReference type="VEuPathDB" id="TrichDB:TRFO_22974"/>
<sequence length="322" mass="37974">MSEMIYGKHSRFGGKVGYMLENDDVDMFMDFFNCQKIINRSWNEYQVTNTLFEDCWIDPNLIKISREFPGERMHLNEMVLASGSIKILKYMILQNFMISKLFSTNLLSFSAISPNNKYCEIVHLVENYIPDISTWHDTDEEENLLLSIIKRLDHYNPDKVNQVEPLDVCMSVKTRRKNLMEYWIDLIDMHNVESQEMVQKYNMLYHAFIGALGVCNISVIDYLLGIISDEIEKYFSNHQKETTDNDYDENLIMFWLIMYLVSCDIYFPENKFFMIHPIRTMFMKLGINCNYKTPNKHTIFSSSISSGLLPLFPLLLIFKTCL</sequence>
<dbReference type="RefSeq" id="XP_068361607.1">
    <property type="nucleotide sequence ID" value="XM_068502885.1"/>
</dbReference>
<keyword evidence="3" id="KW-1185">Reference proteome</keyword>
<dbReference type="GeneID" id="94837589"/>
<keyword evidence="1" id="KW-1133">Transmembrane helix</keyword>
<evidence type="ECO:0000256" key="1">
    <source>
        <dbReference type="SAM" id="Phobius"/>
    </source>
</evidence>
<dbReference type="EMBL" id="MLAK01000666">
    <property type="protein sequence ID" value="OHT08471.1"/>
    <property type="molecule type" value="Genomic_DNA"/>
</dbReference>
<reference evidence="2" key="1">
    <citation type="submission" date="2016-10" db="EMBL/GenBank/DDBJ databases">
        <authorList>
            <person name="Benchimol M."/>
            <person name="Almeida L.G."/>
            <person name="Vasconcelos A.T."/>
            <person name="Perreira-Neves A."/>
            <person name="Rosa I.A."/>
            <person name="Tasca T."/>
            <person name="Bogo M.R."/>
            <person name="de Souza W."/>
        </authorList>
    </citation>
    <scope>NUCLEOTIDE SEQUENCE [LARGE SCALE GENOMIC DNA]</scope>
    <source>
        <strain evidence="2">K</strain>
    </source>
</reference>
<gene>
    <name evidence="2" type="ORF">TRFO_22974</name>
</gene>
<dbReference type="AlphaFoldDB" id="A0A1J4KAK9"/>
<keyword evidence="1" id="KW-0472">Membrane</keyword>
<comment type="caution">
    <text evidence="2">The sequence shown here is derived from an EMBL/GenBank/DDBJ whole genome shotgun (WGS) entry which is preliminary data.</text>
</comment>
<name>A0A1J4KAK9_9EUKA</name>